<organism evidence="1 2">
    <name type="scientific">Paramecium octaurelia</name>
    <dbReference type="NCBI Taxonomy" id="43137"/>
    <lineage>
        <taxon>Eukaryota</taxon>
        <taxon>Sar</taxon>
        <taxon>Alveolata</taxon>
        <taxon>Ciliophora</taxon>
        <taxon>Intramacronucleata</taxon>
        <taxon>Oligohymenophorea</taxon>
        <taxon>Peniculida</taxon>
        <taxon>Parameciidae</taxon>
        <taxon>Paramecium</taxon>
    </lineage>
</organism>
<name>A0A8S1V335_PAROT</name>
<dbReference type="Proteomes" id="UP000683925">
    <property type="component" value="Unassembled WGS sequence"/>
</dbReference>
<proteinExistence type="predicted"/>
<dbReference type="AlphaFoldDB" id="A0A8S1V335"/>
<dbReference type="EMBL" id="CAJJDP010000058">
    <property type="protein sequence ID" value="CAD8171790.1"/>
    <property type="molecule type" value="Genomic_DNA"/>
</dbReference>
<evidence type="ECO:0000313" key="2">
    <source>
        <dbReference type="Proteomes" id="UP000683925"/>
    </source>
</evidence>
<protein>
    <submittedName>
        <fullName evidence="1">Uncharacterized protein</fullName>
    </submittedName>
</protein>
<evidence type="ECO:0000313" key="1">
    <source>
        <dbReference type="EMBL" id="CAD8171790.1"/>
    </source>
</evidence>
<accession>A0A8S1V335</accession>
<comment type="caution">
    <text evidence="1">The sequence shown here is derived from an EMBL/GenBank/DDBJ whole genome shotgun (WGS) entry which is preliminary data.</text>
</comment>
<reference evidence="1" key="1">
    <citation type="submission" date="2021-01" db="EMBL/GenBank/DDBJ databases">
        <authorList>
            <consortium name="Genoscope - CEA"/>
            <person name="William W."/>
        </authorList>
    </citation>
    <scope>NUCLEOTIDE SEQUENCE</scope>
</reference>
<gene>
    <name evidence="1" type="ORF">POCTA_138.1.T0590024</name>
</gene>
<keyword evidence="2" id="KW-1185">Reference proteome</keyword>
<sequence length="93" mass="11010">MMAVIIIDIEIEAELILIVQVHVLIMMKPIMRETKEFGKEVCDMKKVIQKLIIQMIILVFDIQYPKNCIYVFNFQDHCSSKIINKVFLKRPKL</sequence>